<dbReference type="PROSITE" id="PS51186">
    <property type="entry name" value="GNAT"/>
    <property type="match status" value="1"/>
</dbReference>
<keyword evidence="5" id="KW-1185">Reference proteome</keyword>
<dbReference type="InterPro" id="IPR000182">
    <property type="entry name" value="GNAT_dom"/>
</dbReference>
<evidence type="ECO:0000313" key="5">
    <source>
        <dbReference type="Proteomes" id="UP000050509"/>
    </source>
</evidence>
<dbReference type="EMBL" id="LJCR01002972">
    <property type="protein sequence ID" value="KPV48073.1"/>
    <property type="molecule type" value="Genomic_DNA"/>
</dbReference>
<sequence length="129" mass="14389">MLAELAFAGQDGYITTPILQRKIAEQEVFVASLGGELAGYLRLEHLWSQVPYVALVRVMPPFRRRGVGRALLGYVCERARAQGHRTLYSSSQANEAEPQAWHRHMGFEECGLLAGINDGVGELFFRKAL</sequence>
<dbReference type="SUPFAM" id="SSF55729">
    <property type="entry name" value="Acyl-CoA N-acyltransferases (Nat)"/>
    <property type="match status" value="1"/>
</dbReference>
<evidence type="ECO:0000313" key="4">
    <source>
        <dbReference type="EMBL" id="KPV48073.1"/>
    </source>
</evidence>
<protein>
    <recommendedName>
        <fullName evidence="3">N-acetyltransferase domain-containing protein</fullName>
    </recommendedName>
</protein>
<dbReference type="PANTHER" id="PTHR43877">
    <property type="entry name" value="AMINOALKYLPHOSPHONATE N-ACETYLTRANSFERASE-RELATED-RELATED"/>
    <property type="match status" value="1"/>
</dbReference>
<dbReference type="Gene3D" id="3.40.630.30">
    <property type="match status" value="1"/>
</dbReference>
<dbReference type="Proteomes" id="UP000050509">
    <property type="component" value="Unassembled WGS sequence"/>
</dbReference>
<accession>A0A0P9CYD1</accession>
<keyword evidence="2" id="KW-0012">Acyltransferase</keyword>
<name>A0A0P9CYD1_9CHLR</name>
<keyword evidence="1" id="KW-0808">Transferase</keyword>
<gene>
    <name evidence="4" type="ORF">SE17_40030</name>
</gene>
<dbReference type="InterPro" id="IPR016181">
    <property type="entry name" value="Acyl_CoA_acyltransferase"/>
</dbReference>
<reference evidence="4 5" key="1">
    <citation type="submission" date="2015-09" db="EMBL/GenBank/DDBJ databases">
        <title>Draft genome sequence of Kouleothrix aurantiaca JCM 19913.</title>
        <authorList>
            <person name="Hemp J."/>
        </authorList>
    </citation>
    <scope>NUCLEOTIDE SEQUENCE [LARGE SCALE GENOMIC DNA]</scope>
    <source>
        <strain evidence="4 5">COM-B</strain>
    </source>
</reference>
<proteinExistence type="predicted"/>
<dbReference type="InterPro" id="IPR050832">
    <property type="entry name" value="Bact_Acetyltransf"/>
</dbReference>
<dbReference type="CDD" id="cd04301">
    <property type="entry name" value="NAT_SF"/>
    <property type="match status" value="1"/>
</dbReference>
<evidence type="ECO:0000256" key="2">
    <source>
        <dbReference type="ARBA" id="ARBA00023315"/>
    </source>
</evidence>
<dbReference type="GO" id="GO:0016747">
    <property type="term" value="F:acyltransferase activity, transferring groups other than amino-acyl groups"/>
    <property type="evidence" value="ECO:0007669"/>
    <property type="project" value="InterPro"/>
</dbReference>
<comment type="caution">
    <text evidence="4">The sequence shown here is derived from an EMBL/GenBank/DDBJ whole genome shotgun (WGS) entry which is preliminary data.</text>
</comment>
<evidence type="ECO:0000259" key="3">
    <source>
        <dbReference type="PROSITE" id="PS51186"/>
    </source>
</evidence>
<organism evidence="4 5">
    <name type="scientific">Kouleothrix aurantiaca</name>
    <dbReference type="NCBI Taxonomy" id="186479"/>
    <lineage>
        <taxon>Bacteria</taxon>
        <taxon>Bacillati</taxon>
        <taxon>Chloroflexota</taxon>
        <taxon>Chloroflexia</taxon>
        <taxon>Chloroflexales</taxon>
        <taxon>Roseiflexineae</taxon>
        <taxon>Roseiflexaceae</taxon>
        <taxon>Kouleothrix</taxon>
    </lineage>
</organism>
<evidence type="ECO:0000256" key="1">
    <source>
        <dbReference type="ARBA" id="ARBA00022679"/>
    </source>
</evidence>
<dbReference type="AlphaFoldDB" id="A0A0P9CYD1"/>
<feature type="domain" description="N-acetyltransferase" evidence="3">
    <location>
        <begin position="1"/>
        <end position="129"/>
    </location>
</feature>
<dbReference type="Pfam" id="PF00583">
    <property type="entry name" value="Acetyltransf_1"/>
    <property type="match status" value="1"/>
</dbReference>